<gene>
    <name evidence="3" type="ORF">A2763_02520</name>
</gene>
<dbReference type="SMART" id="SM00465">
    <property type="entry name" value="GIYc"/>
    <property type="match status" value="1"/>
</dbReference>
<dbReference type="SUPFAM" id="SSF82771">
    <property type="entry name" value="GIY-YIG endonuclease"/>
    <property type="match status" value="1"/>
</dbReference>
<dbReference type="Gene3D" id="3.40.1440.10">
    <property type="entry name" value="GIY-YIG endonuclease"/>
    <property type="match status" value="1"/>
</dbReference>
<reference evidence="3 4" key="1">
    <citation type="journal article" date="2016" name="Nat. Commun.">
        <title>Thousands of microbial genomes shed light on interconnected biogeochemical processes in an aquifer system.</title>
        <authorList>
            <person name="Anantharaman K."/>
            <person name="Brown C.T."/>
            <person name="Hug L.A."/>
            <person name="Sharon I."/>
            <person name="Castelle C.J."/>
            <person name="Probst A.J."/>
            <person name="Thomas B.C."/>
            <person name="Singh A."/>
            <person name="Wilkins M.J."/>
            <person name="Karaoz U."/>
            <person name="Brodie E.L."/>
            <person name="Williams K.H."/>
            <person name="Hubbard S.S."/>
            <person name="Banfield J.F."/>
        </authorList>
    </citation>
    <scope>NUCLEOTIDE SEQUENCE [LARGE SCALE GENOMIC DNA]</scope>
</reference>
<accession>A0A1F6CNL5</accession>
<dbReference type="PANTHER" id="PTHR34477:SF5">
    <property type="entry name" value="BSL5627 PROTEIN"/>
    <property type="match status" value="1"/>
</dbReference>
<comment type="caution">
    <text evidence="3">The sequence shown here is derived from an EMBL/GenBank/DDBJ whole genome shotgun (WGS) entry which is preliminary data.</text>
</comment>
<evidence type="ECO:0000313" key="4">
    <source>
        <dbReference type="Proteomes" id="UP000178370"/>
    </source>
</evidence>
<dbReference type="CDD" id="cd10449">
    <property type="entry name" value="GIY-YIG_SLX1_like"/>
    <property type="match status" value="1"/>
</dbReference>
<dbReference type="Proteomes" id="UP000178370">
    <property type="component" value="Unassembled WGS sequence"/>
</dbReference>
<name>A0A1F6CNL5_9BACT</name>
<organism evidence="3 4">
    <name type="scientific">Candidatus Kaiserbacteria bacterium RIFCSPHIGHO2_01_FULL_54_36</name>
    <dbReference type="NCBI Taxonomy" id="1798482"/>
    <lineage>
        <taxon>Bacteria</taxon>
        <taxon>Candidatus Kaiseribacteriota</taxon>
    </lineage>
</organism>
<dbReference type="EMBL" id="MFKV01000007">
    <property type="protein sequence ID" value="OGG50776.1"/>
    <property type="molecule type" value="Genomic_DNA"/>
</dbReference>
<dbReference type="STRING" id="1798482.A2763_02520"/>
<sequence length="83" mass="9898">MHYVYLLKSEKDGLLYIGYTNDLKRRFAEHNSGLSKATKPRAPFQLVYYEAYKSRADALFREKNLKRYSRSYQELKKRVKGSI</sequence>
<evidence type="ECO:0000313" key="3">
    <source>
        <dbReference type="EMBL" id="OGG50776.1"/>
    </source>
</evidence>
<feature type="domain" description="GIY-YIG" evidence="2">
    <location>
        <begin position="1"/>
        <end position="78"/>
    </location>
</feature>
<dbReference type="PANTHER" id="PTHR34477">
    <property type="entry name" value="UPF0213 PROTEIN YHBQ"/>
    <property type="match status" value="1"/>
</dbReference>
<proteinExistence type="inferred from homology"/>
<dbReference type="PROSITE" id="PS50164">
    <property type="entry name" value="GIY_YIG"/>
    <property type="match status" value="1"/>
</dbReference>
<protein>
    <recommendedName>
        <fullName evidence="2">GIY-YIG domain-containing protein</fullName>
    </recommendedName>
</protein>
<dbReference type="InterPro" id="IPR000305">
    <property type="entry name" value="GIY-YIG_endonuc"/>
</dbReference>
<dbReference type="Pfam" id="PF01541">
    <property type="entry name" value="GIY-YIG"/>
    <property type="match status" value="1"/>
</dbReference>
<dbReference type="AlphaFoldDB" id="A0A1F6CNL5"/>
<evidence type="ECO:0000256" key="1">
    <source>
        <dbReference type="ARBA" id="ARBA00007435"/>
    </source>
</evidence>
<comment type="similarity">
    <text evidence="1">Belongs to the UPF0213 family.</text>
</comment>
<evidence type="ECO:0000259" key="2">
    <source>
        <dbReference type="PROSITE" id="PS50164"/>
    </source>
</evidence>
<dbReference type="InterPro" id="IPR035901">
    <property type="entry name" value="GIY-YIG_endonuc_sf"/>
</dbReference>
<dbReference type="InterPro" id="IPR050190">
    <property type="entry name" value="UPF0213_domain"/>
</dbReference>